<keyword evidence="5" id="KW-1185">Reference proteome</keyword>
<keyword evidence="2" id="KW-0472">Membrane</keyword>
<dbReference type="OrthoDB" id="10553826at2759"/>
<dbReference type="Proteomes" id="UP000005408">
    <property type="component" value="Unassembled WGS sequence"/>
</dbReference>
<feature type="signal peptide" evidence="3">
    <location>
        <begin position="1"/>
        <end position="19"/>
    </location>
</feature>
<feature type="transmembrane region" description="Helical" evidence="2">
    <location>
        <begin position="587"/>
        <end position="612"/>
    </location>
</feature>
<evidence type="ECO:0000313" key="4">
    <source>
        <dbReference type="EnsemblMetazoa" id="G4479.1:cds"/>
    </source>
</evidence>
<accession>A0A8W8NA18</accession>
<reference evidence="4" key="1">
    <citation type="submission" date="2022-08" db="UniProtKB">
        <authorList>
            <consortium name="EnsemblMetazoa"/>
        </authorList>
    </citation>
    <scope>IDENTIFICATION</scope>
    <source>
        <strain evidence="4">05x7-T-G4-1.051#20</strain>
    </source>
</reference>
<feature type="region of interest" description="Disordered" evidence="1">
    <location>
        <begin position="454"/>
        <end position="528"/>
    </location>
</feature>
<dbReference type="EnsemblMetazoa" id="G4479.1">
    <property type="protein sequence ID" value="G4479.1:cds"/>
    <property type="gene ID" value="G4479"/>
</dbReference>
<evidence type="ECO:0000313" key="5">
    <source>
        <dbReference type="Proteomes" id="UP000005408"/>
    </source>
</evidence>
<keyword evidence="2" id="KW-1133">Transmembrane helix</keyword>
<sequence>MRNFLRVMTVFSVLTMSRAYKNENIVLFVKQGQDGISMDEFLSDTNYNQTLNISNIVQNKLNYKSQLMDRIYTDQLESLTLQLLNVFGDVLFWITYLHPTVKSGFKIQSQLLSSSHRIDQSSCEIQRSSYYWQYAKDKTGIWYAIYEGFHLANIPNYPKFIFSGSKTKGNDLVTDSFVFLGCYNISSFVPPTIKYALRICQMLCETRGEIHMAIGFNGTCHCGQVQRYTLADIASCPVCEELSSLRCPTERNIFAAYQLNGRSTEANIANQSYNLIFNARIETPTKVWKAAELLGSGVTNAAPLYMTTGVYVHTPQIYYGQQQLYYSPWEDCSSYQKLEYFNDPSVVVPVFCLKLTHQRSLPFDLTLRIPVPTGGHFLVAQSMVVSGKWTKQNTQITEDSTSSGLDLRMTTSHTINSNTQGTMEISKTATSDLPSSSISLGLNKDSTTTAQISGTSIDQNSNMAPSTTHFSSPQYERTGNTIQTYNSDKVPPHPTSKQMPSQKRTSSHTDIVSPKPSGEISKLPSQSNKCKSCTCVNITNHLTLNNVNISLKEIRSKLLLPQKNLSSYVRQKRSADDDRRSAADMGYVGLAIIIACVSWVVSSDVVHMLYIIKCVMARQLCQASKKEQRK</sequence>
<keyword evidence="2" id="KW-0812">Transmembrane</keyword>
<dbReference type="AlphaFoldDB" id="A0A8W8NA18"/>
<evidence type="ECO:0000256" key="2">
    <source>
        <dbReference type="SAM" id="Phobius"/>
    </source>
</evidence>
<evidence type="ECO:0000256" key="3">
    <source>
        <dbReference type="SAM" id="SignalP"/>
    </source>
</evidence>
<feature type="compositionally biased region" description="Polar residues" evidence="1">
    <location>
        <begin position="495"/>
        <end position="510"/>
    </location>
</feature>
<feature type="compositionally biased region" description="Polar residues" evidence="1">
    <location>
        <begin position="454"/>
        <end position="487"/>
    </location>
</feature>
<dbReference type="OMA" id="TSSHEIH"/>
<protein>
    <submittedName>
        <fullName evidence="4">Uncharacterized protein</fullName>
    </submittedName>
</protein>
<proteinExistence type="predicted"/>
<organism evidence="4 5">
    <name type="scientific">Magallana gigas</name>
    <name type="common">Pacific oyster</name>
    <name type="synonym">Crassostrea gigas</name>
    <dbReference type="NCBI Taxonomy" id="29159"/>
    <lineage>
        <taxon>Eukaryota</taxon>
        <taxon>Metazoa</taxon>
        <taxon>Spiralia</taxon>
        <taxon>Lophotrochozoa</taxon>
        <taxon>Mollusca</taxon>
        <taxon>Bivalvia</taxon>
        <taxon>Autobranchia</taxon>
        <taxon>Pteriomorphia</taxon>
        <taxon>Ostreida</taxon>
        <taxon>Ostreoidea</taxon>
        <taxon>Ostreidae</taxon>
        <taxon>Magallana</taxon>
    </lineage>
</organism>
<keyword evidence="3" id="KW-0732">Signal</keyword>
<feature type="chain" id="PRO_5036454817" evidence="3">
    <location>
        <begin position="20"/>
        <end position="630"/>
    </location>
</feature>
<evidence type="ECO:0000256" key="1">
    <source>
        <dbReference type="SAM" id="MobiDB-lite"/>
    </source>
</evidence>
<name>A0A8W8NA18_MAGGI</name>